<dbReference type="AlphaFoldDB" id="A0A4Q9PM87"/>
<dbReference type="Proteomes" id="UP000292082">
    <property type="component" value="Unassembled WGS sequence"/>
</dbReference>
<name>A0A4Q9PM87_9APHY</name>
<proteinExistence type="predicted"/>
<protein>
    <submittedName>
        <fullName evidence="1">Uncharacterized protein</fullName>
    </submittedName>
</protein>
<reference evidence="1 2" key="1">
    <citation type="submission" date="2019-01" db="EMBL/GenBank/DDBJ databases">
        <title>Draft genome sequences of three monokaryotic isolates of the white-rot basidiomycete fungus Dichomitus squalens.</title>
        <authorList>
            <consortium name="DOE Joint Genome Institute"/>
            <person name="Lopez S.C."/>
            <person name="Andreopoulos B."/>
            <person name="Pangilinan J."/>
            <person name="Lipzen A."/>
            <person name="Riley R."/>
            <person name="Ahrendt S."/>
            <person name="Ng V."/>
            <person name="Barry K."/>
            <person name="Daum C."/>
            <person name="Grigoriev I.V."/>
            <person name="Hilden K.S."/>
            <person name="Makela M.R."/>
            <person name="de Vries R.P."/>
        </authorList>
    </citation>
    <scope>NUCLEOTIDE SEQUENCE [LARGE SCALE GENOMIC DNA]</scope>
    <source>
        <strain evidence="1 2">CBS 464.89</strain>
    </source>
</reference>
<accession>A0A4Q9PM87</accession>
<keyword evidence="2" id="KW-1185">Reference proteome</keyword>
<evidence type="ECO:0000313" key="2">
    <source>
        <dbReference type="Proteomes" id="UP000292082"/>
    </source>
</evidence>
<sequence>MRGRRPKSMFYEETMGERCTLAANLCDKVCIYVKYAHYELITHHTKTRICFGLRIEHMEDYATGRREETCKVVERYG</sequence>
<gene>
    <name evidence="1" type="ORF">BD310DRAFT_934128</name>
</gene>
<evidence type="ECO:0000313" key="1">
    <source>
        <dbReference type="EMBL" id="TBU55256.1"/>
    </source>
</evidence>
<dbReference type="EMBL" id="ML145172">
    <property type="protein sequence ID" value="TBU55256.1"/>
    <property type="molecule type" value="Genomic_DNA"/>
</dbReference>
<organism evidence="1 2">
    <name type="scientific">Dichomitus squalens</name>
    <dbReference type="NCBI Taxonomy" id="114155"/>
    <lineage>
        <taxon>Eukaryota</taxon>
        <taxon>Fungi</taxon>
        <taxon>Dikarya</taxon>
        <taxon>Basidiomycota</taxon>
        <taxon>Agaricomycotina</taxon>
        <taxon>Agaricomycetes</taxon>
        <taxon>Polyporales</taxon>
        <taxon>Polyporaceae</taxon>
        <taxon>Dichomitus</taxon>
    </lineage>
</organism>